<evidence type="ECO:0000259" key="3">
    <source>
        <dbReference type="Pfam" id="PF13439"/>
    </source>
</evidence>
<protein>
    <recommendedName>
        <fullName evidence="6">Glycosyl transferase family 1 domain-containing protein</fullName>
    </recommendedName>
</protein>
<dbReference type="SUPFAM" id="SSF53756">
    <property type="entry name" value="UDP-Glycosyltransferase/glycogen phosphorylase"/>
    <property type="match status" value="1"/>
</dbReference>
<dbReference type="PANTHER" id="PTHR46401:SF2">
    <property type="entry name" value="GLYCOSYLTRANSFERASE WBBK-RELATED"/>
    <property type="match status" value="1"/>
</dbReference>
<dbReference type="PANTHER" id="PTHR46401">
    <property type="entry name" value="GLYCOSYLTRANSFERASE WBBK-RELATED"/>
    <property type="match status" value="1"/>
</dbReference>
<reference evidence="4 5" key="1">
    <citation type="journal article" date="2016" name="Nat. Commun.">
        <title>Thousands of microbial genomes shed light on interconnected biogeochemical processes in an aquifer system.</title>
        <authorList>
            <person name="Anantharaman K."/>
            <person name="Brown C.T."/>
            <person name="Hug L.A."/>
            <person name="Sharon I."/>
            <person name="Castelle C.J."/>
            <person name="Probst A.J."/>
            <person name="Thomas B.C."/>
            <person name="Singh A."/>
            <person name="Wilkins M.J."/>
            <person name="Karaoz U."/>
            <person name="Brodie E.L."/>
            <person name="Williams K.H."/>
            <person name="Hubbard S.S."/>
            <person name="Banfield J.F."/>
        </authorList>
    </citation>
    <scope>NUCLEOTIDE SEQUENCE [LARGE SCALE GENOMIC DNA]</scope>
</reference>
<dbReference type="Proteomes" id="UP000176501">
    <property type="component" value="Unassembled WGS sequence"/>
</dbReference>
<dbReference type="GO" id="GO:0009103">
    <property type="term" value="P:lipopolysaccharide biosynthetic process"/>
    <property type="evidence" value="ECO:0007669"/>
    <property type="project" value="TreeGrafter"/>
</dbReference>
<feature type="domain" description="Glycosyltransferase subfamily 4-like N-terminal" evidence="3">
    <location>
        <begin position="17"/>
        <end position="171"/>
    </location>
</feature>
<dbReference type="FunFam" id="3.40.50.2000:FF:000119">
    <property type="entry name" value="Glycosyl transferase group 1"/>
    <property type="match status" value="1"/>
</dbReference>
<comment type="caution">
    <text evidence="4">The sequence shown here is derived from an EMBL/GenBank/DDBJ whole genome shotgun (WGS) entry which is preliminary data.</text>
</comment>
<dbReference type="CDD" id="cd03809">
    <property type="entry name" value="GT4_MtfB-like"/>
    <property type="match status" value="1"/>
</dbReference>
<evidence type="ECO:0000313" key="5">
    <source>
        <dbReference type="Proteomes" id="UP000176501"/>
    </source>
</evidence>
<dbReference type="GO" id="GO:0016757">
    <property type="term" value="F:glycosyltransferase activity"/>
    <property type="evidence" value="ECO:0007669"/>
    <property type="project" value="InterPro"/>
</dbReference>
<name>A0A1F7W709_9BACT</name>
<evidence type="ECO:0000259" key="2">
    <source>
        <dbReference type="Pfam" id="PF00534"/>
    </source>
</evidence>
<gene>
    <name evidence="4" type="ORF">A2304_04295</name>
</gene>
<organism evidence="4 5">
    <name type="scientific">Candidatus Uhrbacteria bacterium RIFOXYB2_FULL_57_15</name>
    <dbReference type="NCBI Taxonomy" id="1802422"/>
    <lineage>
        <taxon>Bacteria</taxon>
        <taxon>Candidatus Uhriibacteriota</taxon>
    </lineage>
</organism>
<accession>A0A1F7W709</accession>
<dbReference type="Gene3D" id="3.40.50.2000">
    <property type="entry name" value="Glycogen Phosphorylase B"/>
    <property type="match status" value="2"/>
</dbReference>
<proteinExistence type="predicted"/>
<keyword evidence="1" id="KW-0808">Transferase</keyword>
<dbReference type="InterPro" id="IPR001296">
    <property type="entry name" value="Glyco_trans_1"/>
</dbReference>
<evidence type="ECO:0008006" key="6">
    <source>
        <dbReference type="Google" id="ProtNLM"/>
    </source>
</evidence>
<evidence type="ECO:0000313" key="4">
    <source>
        <dbReference type="EMBL" id="OGL98559.1"/>
    </source>
</evidence>
<feature type="domain" description="Glycosyl transferase family 1" evidence="2">
    <location>
        <begin position="190"/>
        <end position="342"/>
    </location>
</feature>
<dbReference type="AlphaFoldDB" id="A0A1F7W709"/>
<sequence>MQILVDVRHLSDRHKTGVGEYTSALLRALFDIASRHSFELFSSGLRRPPVETTHLAVPNRLLKLTTYAAGWPRIDRLAATRPDLVWLPNLNYTTISPDIPYALSLHDLSWIHFPEYFSRKMRLWHREIRPDRLVANAAAVIVPSTATKEDVVRHFQILEGRVHVVPHGVDPMFSPIFTAQDHGVRGKHRLPKRFALFVGTLEPRKNVVALIDAVEAYRRASGDDLRLVLVGGWGWKSGPIRNRLHAASSWTHHLGYVPRGDLPAIYRAATVFTWPSAYEGFGLPVLEAMASGLPVISSHTSSIPELTGDAAILVNPFRTDEITLALEQLLSAPMLQERLKRMGLERAVRFSWNRAAKQTLAIFEQEKIF</sequence>
<dbReference type="InterPro" id="IPR028098">
    <property type="entry name" value="Glyco_trans_4-like_N"/>
</dbReference>
<dbReference type="Pfam" id="PF00534">
    <property type="entry name" value="Glycos_transf_1"/>
    <property type="match status" value="1"/>
</dbReference>
<dbReference type="EMBL" id="MGFE01000019">
    <property type="protein sequence ID" value="OGL98559.1"/>
    <property type="molecule type" value="Genomic_DNA"/>
</dbReference>
<dbReference type="Pfam" id="PF13439">
    <property type="entry name" value="Glyco_transf_4"/>
    <property type="match status" value="1"/>
</dbReference>
<evidence type="ECO:0000256" key="1">
    <source>
        <dbReference type="ARBA" id="ARBA00022679"/>
    </source>
</evidence>